<evidence type="ECO:0000256" key="8">
    <source>
        <dbReference type="ARBA" id="ARBA00055433"/>
    </source>
</evidence>
<dbReference type="InterPro" id="IPR017972">
    <property type="entry name" value="Cyt_P450_CS"/>
</dbReference>
<keyword evidence="4 9" id="KW-0479">Metal-binding</keyword>
<evidence type="ECO:0000256" key="1">
    <source>
        <dbReference type="ARBA" id="ARBA00004660"/>
    </source>
</evidence>
<proteinExistence type="inferred from homology"/>
<evidence type="ECO:0000256" key="2">
    <source>
        <dbReference type="ARBA" id="ARBA00010617"/>
    </source>
</evidence>
<evidence type="ECO:0000313" key="11">
    <source>
        <dbReference type="Proteomes" id="UP000198878"/>
    </source>
</evidence>
<dbReference type="PANTHER" id="PTHR46696:SF1">
    <property type="entry name" value="CYTOCHROME P450 YJIB-RELATED"/>
    <property type="match status" value="1"/>
</dbReference>
<protein>
    <submittedName>
        <fullName evidence="10">Cytochrome P450</fullName>
    </submittedName>
</protein>
<evidence type="ECO:0000256" key="4">
    <source>
        <dbReference type="ARBA" id="ARBA00022723"/>
    </source>
</evidence>
<dbReference type="GO" id="GO:0020037">
    <property type="term" value="F:heme binding"/>
    <property type="evidence" value="ECO:0007669"/>
    <property type="project" value="InterPro"/>
</dbReference>
<evidence type="ECO:0000256" key="5">
    <source>
        <dbReference type="ARBA" id="ARBA00023002"/>
    </source>
</evidence>
<dbReference type="Gene3D" id="1.10.630.10">
    <property type="entry name" value="Cytochrome P450"/>
    <property type="match status" value="1"/>
</dbReference>
<dbReference type="InterPro" id="IPR001128">
    <property type="entry name" value="Cyt_P450"/>
</dbReference>
<dbReference type="GO" id="GO:0004497">
    <property type="term" value="F:monooxygenase activity"/>
    <property type="evidence" value="ECO:0007669"/>
    <property type="project" value="UniProtKB-KW"/>
</dbReference>
<organism evidence="10 11">
    <name type="scientific">Amycolatopsis pretoriensis</name>
    <dbReference type="NCBI Taxonomy" id="218821"/>
    <lineage>
        <taxon>Bacteria</taxon>
        <taxon>Bacillati</taxon>
        <taxon>Actinomycetota</taxon>
        <taxon>Actinomycetes</taxon>
        <taxon>Pseudonocardiales</taxon>
        <taxon>Pseudonocardiaceae</taxon>
        <taxon>Amycolatopsis</taxon>
    </lineage>
</organism>
<accession>A0A1H5R7C3</accession>
<evidence type="ECO:0000256" key="7">
    <source>
        <dbReference type="ARBA" id="ARBA00023033"/>
    </source>
</evidence>
<dbReference type="CDD" id="cd11029">
    <property type="entry name" value="CYP107-like"/>
    <property type="match status" value="1"/>
</dbReference>
<dbReference type="STRING" id="218821.SAMN05421837_106711"/>
<dbReference type="Proteomes" id="UP000198878">
    <property type="component" value="Unassembled WGS sequence"/>
</dbReference>
<dbReference type="SUPFAM" id="SSF48264">
    <property type="entry name" value="Cytochrome P450"/>
    <property type="match status" value="1"/>
</dbReference>
<keyword evidence="5 9" id="KW-0560">Oxidoreductase</keyword>
<sequence length="416" mass="45206">MDERCPFALDTSGTNIHAEAAALRAQGPAVRVQLPGGVHAWSVNSYRVIKQLLADSRVTKSARNHWPAFINGEIPPDWEMISWIAMDNMVTSYGKDHVRLRRLVGKAFTPRRTEAIKPRIVELTNELIDGLAAAAPGEVVDLRARFAYPLPARLVADLIGMGEEARVKTAKVIDMMVDTTVTPEQAQSVLAGWRGAMGDLIAEKRANPGEDITSDLVAARDEDGSKLSEVELTDTIFAILGAGSETTINFFDNSISALLADPAQLELVRSGRASWDDVIDETLRVESPLAHLPLRYAVEDIELEGGVTIPAGDPILVNYSAVGRDPELHEDRPEEFDLARADKHHLSFGHGPHFCLGAGIARAVATTGLSTLFERFPKLNLAVERAELQPLPTFIMNGHRALPVRLTEAAEAADAA</sequence>
<dbReference type="GO" id="GO:0016705">
    <property type="term" value="F:oxidoreductase activity, acting on paired donors, with incorporation or reduction of molecular oxygen"/>
    <property type="evidence" value="ECO:0007669"/>
    <property type="project" value="InterPro"/>
</dbReference>
<keyword evidence="6 9" id="KW-0408">Iron</keyword>
<gene>
    <name evidence="10" type="ORF">SAMN05421837_106711</name>
</gene>
<evidence type="ECO:0000256" key="9">
    <source>
        <dbReference type="RuleBase" id="RU000461"/>
    </source>
</evidence>
<evidence type="ECO:0000256" key="6">
    <source>
        <dbReference type="ARBA" id="ARBA00023004"/>
    </source>
</evidence>
<dbReference type="EMBL" id="FNUJ01000006">
    <property type="protein sequence ID" value="SEF33277.1"/>
    <property type="molecule type" value="Genomic_DNA"/>
</dbReference>
<dbReference type="RefSeq" id="WP_086671552.1">
    <property type="nucleotide sequence ID" value="NZ_FNUJ01000006.1"/>
</dbReference>
<evidence type="ECO:0000256" key="3">
    <source>
        <dbReference type="ARBA" id="ARBA00022617"/>
    </source>
</evidence>
<evidence type="ECO:0000313" key="10">
    <source>
        <dbReference type="EMBL" id="SEF33277.1"/>
    </source>
</evidence>
<dbReference type="Pfam" id="PF00067">
    <property type="entry name" value="p450"/>
    <property type="match status" value="1"/>
</dbReference>
<dbReference type="GO" id="GO:0005506">
    <property type="term" value="F:iron ion binding"/>
    <property type="evidence" value="ECO:0007669"/>
    <property type="project" value="InterPro"/>
</dbReference>
<reference evidence="11" key="1">
    <citation type="submission" date="2016-10" db="EMBL/GenBank/DDBJ databases">
        <authorList>
            <person name="Varghese N."/>
            <person name="Submissions S."/>
        </authorList>
    </citation>
    <scope>NUCLEOTIDE SEQUENCE [LARGE SCALE GENOMIC DNA]</scope>
    <source>
        <strain evidence="11">DSM 44654</strain>
    </source>
</reference>
<comment type="similarity">
    <text evidence="2 9">Belongs to the cytochrome P450 family.</text>
</comment>
<keyword evidence="7 9" id="KW-0503">Monooxygenase</keyword>
<comment type="pathway">
    <text evidence="1">Antibiotic biosynthesis; vancomycin biosynthesis.</text>
</comment>
<dbReference type="OrthoDB" id="5500002at2"/>
<comment type="function">
    <text evidence="8">Involved in the coupling of aromatic side chains of the heptapeptide of vancomycin.</text>
</comment>
<dbReference type="AlphaFoldDB" id="A0A1H5R7C3"/>
<dbReference type="InterPro" id="IPR036396">
    <property type="entry name" value="Cyt_P450_sf"/>
</dbReference>
<dbReference type="PRINTS" id="PR00359">
    <property type="entry name" value="BP450"/>
</dbReference>
<dbReference type="PROSITE" id="PS00086">
    <property type="entry name" value="CYTOCHROME_P450"/>
    <property type="match status" value="1"/>
</dbReference>
<keyword evidence="3 9" id="KW-0349">Heme</keyword>
<dbReference type="InterPro" id="IPR002397">
    <property type="entry name" value="Cyt_P450_B"/>
</dbReference>
<dbReference type="PANTHER" id="PTHR46696">
    <property type="entry name" value="P450, PUTATIVE (EUROFUNG)-RELATED"/>
    <property type="match status" value="1"/>
</dbReference>
<name>A0A1H5R7C3_9PSEU</name>
<keyword evidence="11" id="KW-1185">Reference proteome</keyword>
<dbReference type="FunFam" id="1.10.630.10:FF:000018">
    <property type="entry name" value="Cytochrome P450 monooxygenase"/>
    <property type="match status" value="1"/>
</dbReference>